<dbReference type="InterPro" id="IPR007138">
    <property type="entry name" value="ABM_dom"/>
</dbReference>
<evidence type="ECO:0000259" key="2">
    <source>
        <dbReference type="PROSITE" id="PS51725"/>
    </source>
</evidence>
<accession>A0ABP8EPX3</accession>
<dbReference type="PROSITE" id="PS51725">
    <property type="entry name" value="ABM"/>
    <property type="match status" value="1"/>
</dbReference>
<feature type="region of interest" description="Disordered" evidence="1">
    <location>
        <begin position="1"/>
        <end position="23"/>
    </location>
</feature>
<evidence type="ECO:0000313" key="4">
    <source>
        <dbReference type="Proteomes" id="UP001499841"/>
    </source>
</evidence>
<keyword evidence="3" id="KW-0560">Oxidoreductase</keyword>
<gene>
    <name evidence="3" type="ORF">GCM10022262_02060</name>
</gene>
<dbReference type="Gene3D" id="3.30.70.100">
    <property type="match status" value="1"/>
</dbReference>
<dbReference type="InterPro" id="IPR011008">
    <property type="entry name" value="Dimeric_a/b-barrel"/>
</dbReference>
<reference evidence="4" key="1">
    <citation type="journal article" date="2019" name="Int. J. Syst. Evol. Microbiol.">
        <title>The Global Catalogue of Microorganisms (GCM) 10K type strain sequencing project: providing services to taxonomists for standard genome sequencing and annotation.</title>
        <authorList>
            <consortium name="The Broad Institute Genomics Platform"/>
            <consortium name="The Broad Institute Genome Sequencing Center for Infectious Disease"/>
            <person name="Wu L."/>
            <person name="Ma J."/>
        </authorList>
    </citation>
    <scope>NUCLEOTIDE SEQUENCE [LARGE SCALE GENOMIC DNA]</scope>
    <source>
        <strain evidence="4">JCM 17459</strain>
    </source>
</reference>
<keyword evidence="4" id="KW-1185">Reference proteome</keyword>
<dbReference type="Proteomes" id="UP001499841">
    <property type="component" value="Unassembled WGS sequence"/>
</dbReference>
<evidence type="ECO:0000313" key="3">
    <source>
        <dbReference type="EMBL" id="GAA4285847.1"/>
    </source>
</evidence>
<sequence length="131" mass="13852">MSAAAPHGADARSDSAPQPGRAPYGEAMTYGLFGKFTAQVGRRDELVAMLRRAADALGDDPGCLHYVVATSDEPDAIWVWEAWTDKAAHDASLEPPEVRELITSAMPLIAAISDQKELAVVGGKGLPEVHA</sequence>
<dbReference type="EMBL" id="BAABBA010000001">
    <property type="protein sequence ID" value="GAA4285847.1"/>
    <property type="molecule type" value="Genomic_DNA"/>
</dbReference>
<name>A0ABP8EPX3_9MICO</name>
<evidence type="ECO:0000256" key="1">
    <source>
        <dbReference type="SAM" id="MobiDB-lite"/>
    </source>
</evidence>
<dbReference type="GO" id="GO:0004497">
    <property type="term" value="F:monooxygenase activity"/>
    <property type="evidence" value="ECO:0007669"/>
    <property type="project" value="UniProtKB-KW"/>
</dbReference>
<proteinExistence type="predicted"/>
<dbReference type="Pfam" id="PF03992">
    <property type="entry name" value="ABM"/>
    <property type="match status" value="1"/>
</dbReference>
<organism evidence="3 4">
    <name type="scientific">Georgenia daeguensis</name>
    <dbReference type="NCBI Taxonomy" id="908355"/>
    <lineage>
        <taxon>Bacteria</taxon>
        <taxon>Bacillati</taxon>
        <taxon>Actinomycetota</taxon>
        <taxon>Actinomycetes</taxon>
        <taxon>Micrococcales</taxon>
        <taxon>Bogoriellaceae</taxon>
        <taxon>Georgenia</taxon>
    </lineage>
</organism>
<feature type="domain" description="ABM" evidence="2">
    <location>
        <begin position="30"/>
        <end position="118"/>
    </location>
</feature>
<dbReference type="SUPFAM" id="SSF54909">
    <property type="entry name" value="Dimeric alpha+beta barrel"/>
    <property type="match status" value="1"/>
</dbReference>
<comment type="caution">
    <text evidence="3">The sequence shown here is derived from an EMBL/GenBank/DDBJ whole genome shotgun (WGS) entry which is preliminary data.</text>
</comment>
<protein>
    <submittedName>
        <fullName evidence="3">Quinol monooxygenase</fullName>
    </submittedName>
</protein>
<keyword evidence="3" id="KW-0503">Monooxygenase</keyword>